<dbReference type="PANTHER" id="PTHR47722">
    <property type="entry name" value="EXPRESSED PROTEIN"/>
    <property type="match status" value="1"/>
</dbReference>
<evidence type="ECO:0000313" key="2">
    <source>
        <dbReference type="Proteomes" id="UP001141806"/>
    </source>
</evidence>
<evidence type="ECO:0000313" key="1">
    <source>
        <dbReference type="EMBL" id="KAJ4960907.1"/>
    </source>
</evidence>
<comment type="caution">
    <text evidence="1">The sequence shown here is derived from an EMBL/GenBank/DDBJ whole genome shotgun (WGS) entry which is preliminary data.</text>
</comment>
<sequence>MFLFIKRLVFSEVVPGSVLAGGMKDLPPDVPEMHMSYLDGEGYKMIIPVDPKFSFLYNSVLVSVLVGRRDTNKLVCIFDKWEFLIDKFNEEKKVLSEWIMGSVLRSGIKDLPPEYCEMGRYRFLGIGSHYRMIFPVELNFSILSEPVIVSDPSSEEDTNDMVCIFRKSQFDPLKSNVEH</sequence>
<organism evidence="1 2">
    <name type="scientific">Protea cynaroides</name>
    <dbReference type="NCBI Taxonomy" id="273540"/>
    <lineage>
        <taxon>Eukaryota</taxon>
        <taxon>Viridiplantae</taxon>
        <taxon>Streptophyta</taxon>
        <taxon>Embryophyta</taxon>
        <taxon>Tracheophyta</taxon>
        <taxon>Spermatophyta</taxon>
        <taxon>Magnoliopsida</taxon>
        <taxon>Proteales</taxon>
        <taxon>Proteaceae</taxon>
        <taxon>Protea</taxon>
    </lineage>
</organism>
<dbReference type="EMBL" id="JAMYWD010000009">
    <property type="protein sequence ID" value="KAJ4960907.1"/>
    <property type="molecule type" value="Genomic_DNA"/>
</dbReference>
<proteinExistence type="predicted"/>
<dbReference type="AlphaFoldDB" id="A0A9Q0H6U0"/>
<keyword evidence="2" id="KW-1185">Reference proteome</keyword>
<reference evidence="1" key="1">
    <citation type="journal article" date="2023" name="Plant J.">
        <title>The genome of the king protea, Protea cynaroides.</title>
        <authorList>
            <person name="Chang J."/>
            <person name="Duong T.A."/>
            <person name="Schoeman C."/>
            <person name="Ma X."/>
            <person name="Roodt D."/>
            <person name="Barker N."/>
            <person name="Li Z."/>
            <person name="Van de Peer Y."/>
            <person name="Mizrachi E."/>
        </authorList>
    </citation>
    <scope>NUCLEOTIDE SEQUENCE</scope>
    <source>
        <tissue evidence="1">Young leaves</tissue>
    </source>
</reference>
<gene>
    <name evidence="1" type="ORF">NE237_020817</name>
</gene>
<protein>
    <submittedName>
        <fullName evidence="1">Uncharacterized protein</fullName>
    </submittedName>
</protein>
<name>A0A9Q0H6U0_9MAGN</name>
<dbReference type="InterPro" id="IPR044207">
    <property type="entry name" value="At5g39250-like"/>
</dbReference>
<dbReference type="Proteomes" id="UP001141806">
    <property type="component" value="Unassembled WGS sequence"/>
</dbReference>
<dbReference type="PANTHER" id="PTHR47722:SF1">
    <property type="entry name" value="F-BOX DOMAIN CONTAINING PROTEIN, EXPRESSED"/>
    <property type="match status" value="1"/>
</dbReference>
<accession>A0A9Q0H6U0</accession>